<proteinExistence type="predicted"/>
<accession>A0A430SE26</accession>
<dbReference type="GO" id="GO:0006654">
    <property type="term" value="P:phosphatidic acid biosynthetic process"/>
    <property type="evidence" value="ECO:0007669"/>
    <property type="project" value="TreeGrafter"/>
</dbReference>
<reference evidence="5" key="1">
    <citation type="submission" date="2017-10" db="EMBL/GenBank/DDBJ databases">
        <authorList>
            <person name="Wilpiszeski R.L."/>
            <person name="Zhidan Z."/>
            <person name="House C.H."/>
        </authorList>
    </citation>
    <scope>NUCLEOTIDE SEQUENCE</scope>
    <source>
        <strain evidence="5">12_S12</strain>
    </source>
</reference>
<evidence type="ECO:0000313" key="5">
    <source>
        <dbReference type="EMBL" id="RTI08276.1"/>
    </source>
</evidence>
<dbReference type="AlphaFoldDB" id="A0A430SE26"/>
<evidence type="ECO:0000313" key="7">
    <source>
        <dbReference type="Proteomes" id="UP000287962"/>
    </source>
</evidence>
<organism evidence="4 6">
    <name type="scientific">Thermus scotoductus</name>
    <dbReference type="NCBI Taxonomy" id="37636"/>
    <lineage>
        <taxon>Bacteria</taxon>
        <taxon>Thermotogati</taxon>
        <taxon>Deinococcota</taxon>
        <taxon>Deinococci</taxon>
        <taxon>Thermales</taxon>
        <taxon>Thermaceae</taxon>
        <taxon>Thermus</taxon>
    </lineage>
</organism>
<gene>
    <name evidence="5" type="ORF">CSW25_04540</name>
    <name evidence="4" type="ORF">CSW33_00220</name>
</gene>
<dbReference type="EMBL" id="PEMD01000006">
    <property type="protein sequence ID" value="RTH34954.1"/>
    <property type="molecule type" value="Genomic_DNA"/>
</dbReference>
<evidence type="ECO:0000256" key="2">
    <source>
        <dbReference type="ARBA" id="ARBA00023315"/>
    </source>
</evidence>
<feature type="domain" description="Phospholipid/glycerol acyltransferase" evidence="3">
    <location>
        <begin position="43"/>
        <end position="148"/>
    </location>
</feature>
<keyword evidence="7" id="KW-1185">Reference proteome</keyword>
<dbReference type="GO" id="GO:0003841">
    <property type="term" value="F:1-acylglycerol-3-phosphate O-acyltransferase activity"/>
    <property type="evidence" value="ECO:0007669"/>
    <property type="project" value="TreeGrafter"/>
</dbReference>
<evidence type="ECO:0000313" key="4">
    <source>
        <dbReference type="EMBL" id="RTH34954.1"/>
    </source>
</evidence>
<protein>
    <submittedName>
        <fullName evidence="4">1-acyl-sn-glycerol-3-phosphate acyltransferase</fullName>
    </submittedName>
</protein>
<dbReference type="InterPro" id="IPR002123">
    <property type="entry name" value="Plipid/glycerol_acylTrfase"/>
</dbReference>
<dbReference type="SUPFAM" id="SSF69593">
    <property type="entry name" value="Glycerol-3-phosphate (1)-acyltransferase"/>
    <property type="match status" value="1"/>
</dbReference>
<dbReference type="Proteomes" id="UP000286928">
    <property type="component" value="Unassembled WGS sequence"/>
</dbReference>
<dbReference type="CDD" id="cd07989">
    <property type="entry name" value="LPLAT_AGPAT-like"/>
    <property type="match status" value="1"/>
</dbReference>
<evidence type="ECO:0000313" key="6">
    <source>
        <dbReference type="Proteomes" id="UP000286928"/>
    </source>
</evidence>
<dbReference type="SMART" id="SM00563">
    <property type="entry name" value="PlsC"/>
    <property type="match status" value="1"/>
</dbReference>
<dbReference type="Pfam" id="PF01553">
    <property type="entry name" value="Acyltransferase"/>
    <property type="match status" value="1"/>
</dbReference>
<keyword evidence="1 4" id="KW-0808">Transferase</keyword>
<sequence>MKLEPDRPLARFLKALVEGIFWRSLRNNLRSVYLLGELPPYPLVLVMNHHSFYDGHLVWFLGQLAGKPTSLLIAEENLRSFPILSLVGALEANRLREALRRLNRGEWVAVFPEGRMGYPGPLGPLRPGALWLAKKAGTPLLPVATRVVLRGFEQPEAFILMGKPLPPEVSLEERLGELLTQLDQILRNTHPRQIPEGFREVLRGRRSLEERVQPWVEALKRLWTSL</sequence>
<name>A0A430SE26_THESC</name>
<reference evidence="6 7" key="2">
    <citation type="journal article" date="2019" name="Extremophiles">
        <title>Biogeography of thermophiles and predominance of Thermus scotoductus in domestic water heaters.</title>
        <authorList>
            <person name="Wilpiszeski R.L."/>
            <person name="Zhang Z."/>
            <person name="House C.H."/>
        </authorList>
    </citation>
    <scope>NUCLEOTIDE SEQUENCE [LARGE SCALE GENOMIC DNA]</scope>
    <source>
        <strain evidence="5 7">12_S12</strain>
        <strain evidence="4 6">20_S20</strain>
    </source>
</reference>
<keyword evidence="2 4" id="KW-0012">Acyltransferase</keyword>
<dbReference type="EMBL" id="PEML01000105">
    <property type="protein sequence ID" value="RTI08276.1"/>
    <property type="molecule type" value="Genomic_DNA"/>
</dbReference>
<dbReference type="Proteomes" id="UP000287962">
    <property type="component" value="Unassembled WGS sequence"/>
</dbReference>
<evidence type="ECO:0000256" key="1">
    <source>
        <dbReference type="ARBA" id="ARBA00022679"/>
    </source>
</evidence>
<comment type="caution">
    <text evidence="4">The sequence shown here is derived from an EMBL/GenBank/DDBJ whole genome shotgun (WGS) entry which is preliminary data.</text>
</comment>
<evidence type="ECO:0000259" key="3">
    <source>
        <dbReference type="SMART" id="SM00563"/>
    </source>
</evidence>
<dbReference type="PANTHER" id="PTHR10434:SF9">
    <property type="entry name" value="PHOSPHOLIPID_GLYCEROL ACYLTRANSFERASE DOMAIN-CONTAINING PROTEIN"/>
    <property type="match status" value="1"/>
</dbReference>
<dbReference type="PANTHER" id="PTHR10434">
    <property type="entry name" value="1-ACYL-SN-GLYCEROL-3-PHOSPHATE ACYLTRANSFERASE"/>
    <property type="match status" value="1"/>
</dbReference>